<dbReference type="PROSITE" id="PS01117">
    <property type="entry name" value="HTH_MARR_1"/>
    <property type="match status" value="1"/>
</dbReference>
<protein>
    <submittedName>
        <fullName evidence="5">MarR family transcriptional regulator</fullName>
    </submittedName>
</protein>
<gene>
    <name evidence="5" type="ORF">IAA63_09190</name>
</gene>
<dbReference type="PRINTS" id="PR00598">
    <property type="entry name" value="HTHMARR"/>
</dbReference>
<dbReference type="Pfam" id="PF12802">
    <property type="entry name" value="MarR_2"/>
    <property type="match status" value="1"/>
</dbReference>
<accession>A0A9D1NWF5</accession>
<evidence type="ECO:0000313" key="6">
    <source>
        <dbReference type="Proteomes" id="UP000886723"/>
    </source>
</evidence>
<dbReference type="CDD" id="cd00090">
    <property type="entry name" value="HTH_ARSR"/>
    <property type="match status" value="1"/>
</dbReference>
<evidence type="ECO:0000259" key="4">
    <source>
        <dbReference type="PROSITE" id="PS50995"/>
    </source>
</evidence>
<keyword evidence="3" id="KW-0804">Transcription</keyword>
<dbReference type="Gene3D" id="1.10.10.10">
    <property type="entry name" value="Winged helix-like DNA-binding domain superfamily/Winged helix DNA-binding domain"/>
    <property type="match status" value="1"/>
</dbReference>
<dbReference type="InterPro" id="IPR023187">
    <property type="entry name" value="Tscrpt_reg_MarR-type_CS"/>
</dbReference>
<dbReference type="PROSITE" id="PS50995">
    <property type="entry name" value="HTH_MARR_2"/>
    <property type="match status" value="1"/>
</dbReference>
<dbReference type="InterPro" id="IPR000835">
    <property type="entry name" value="HTH_MarR-typ"/>
</dbReference>
<dbReference type="SUPFAM" id="SSF46785">
    <property type="entry name" value="Winged helix' DNA-binding domain"/>
    <property type="match status" value="1"/>
</dbReference>
<evidence type="ECO:0000256" key="2">
    <source>
        <dbReference type="ARBA" id="ARBA00023125"/>
    </source>
</evidence>
<organism evidence="5 6">
    <name type="scientific">Candidatus Pullilachnospira stercoravium</name>
    <dbReference type="NCBI Taxonomy" id="2840913"/>
    <lineage>
        <taxon>Bacteria</taxon>
        <taxon>Bacillati</taxon>
        <taxon>Bacillota</taxon>
        <taxon>Clostridia</taxon>
        <taxon>Lachnospirales</taxon>
        <taxon>Lachnospiraceae</taxon>
        <taxon>Lachnospiraceae incertae sedis</taxon>
        <taxon>Candidatus Pullilachnospira</taxon>
    </lineage>
</organism>
<dbReference type="AlphaFoldDB" id="A0A9D1NWF5"/>
<keyword evidence="2" id="KW-0238">DNA-binding</keyword>
<evidence type="ECO:0000256" key="1">
    <source>
        <dbReference type="ARBA" id="ARBA00023015"/>
    </source>
</evidence>
<evidence type="ECO:0000313" key="5">
    <source>
        <dbReference type="EMBL" id="HIV13295.1"/>
    </source>
</evidence>
<dbReference type="SMART" id="SM00347">
    <property type="entry name" value="HTH_MARR"/>
    <property type="match status" value="1"/>
</dbReference>
<dbReference type="GO" id="GO:0003700">
    <property type="term" value="F:DNA-binding transcription factor activity"/>
    <property type="evidence" value="ECO:0007669"/>
    <property type="project" value="InterPro"/>
</dbReference>
<sequence>MNEKEWRQEETGGSEDAGRIINIVSHQLKRMISFYTWKDCGLTTMQNRVLHYLLAHIPETPVYQKDIEREFRVSKSTVTEILQLMEKNGFIVRESSRRDGRMKRILPTEKSFAIQMDVRENIRMAEEKLRAGIGDEDFHTCLMVLKQMSENLSREEKEMNLCGHTANNKERKGRDV</sequence>
<dbReference type="Proteomes" id="UP000886723">
    <property type="component" value="Unassembled WGS sequence"/>
</dbReference>
<dbReference type="InterPro" id="IPR036388">
    <property type="entry name" value="WH-like_DNA-bd_sf"/>
</dbReference>
<evidence type="ECO:0000256" key="3">
    <source>
        <dbReference type="ARBA" id="ARBA00023163"/>
    </source>
</evidence>
<dbReference type="PANTHER" id="PTHR42756:SF1">
    <property type="entry name" value="TRANSCRIPTIONAL REPRESSOR OF EMRAB OPERON"/>
    <property type="match status" value="1"/>
</dbReference>
<dbReference type="GO" id="GO:0003677">
    <property type="term" value="F:DNA binding"/>
    <property type="evidence" value="ECO:0007669"/>
    <property type="project" value="UniProtKB-KW"/>
</dbReference>
<dbReference type="InterPro" id="IPR011991">
    <property type="entry name" value="ArsR-like_HTH"/>
</dbReference>
<reference evidence="5" key="1">
    <citation type="submission" date="2020-10" db="EMBL/GenBank/DDBJ databases">
        <authorList>
            <person name="Gilroy R."/>
        </authorList>
    </citation>
    <scope>NUCLEOTIDE SEQUENCE</scope>
    <source>
        <strain evidence="5">ChiBcec2-4451</strain>
    </source>
</reference>
<name>A0A9D1NWF5_9FIRM</name>
<dbReference type="EMBL" id="DVON01000192">
    <property type="protein sequence ID" value="HIV13295.1"/>
    <property type="molecule type" value="Genomic_DNA"/>
</dbReference>
<keyword evidence="1" id="KW-0805">Transcription regulation</keyword>
<proteinExistence type="predicted"/>
<comment type="caution">
    <text evidence="5">The sequence shown here is derived from an EMBL/GenBank/DDBJ whole genome shotgun (WGS) entry which is preliminary data.</text>
</comment>
<reference evidence="5" key="2">
    <citation type="journal article" date="2021" name="PeerJ">
        <title>Extensive microbial diversity within the chicken gut microbiome revealed by metagenomics and culture.</title>
        <authorList>
            <person name="Gilroy R."/>
            <person name="Ravi A."/>
            <person name="Getino M."/>
            <person name="Pursley I."/>
            <person name="Horton D.L."/>
            <person name="Alikhan N.F."/>
            <person name="Baker D."/>
            <person name="Gharbi K."/>
            <person name="Hall N."/>
            <person name="Watson M."/>
            <person name="Adriaenssens E.M."/>
            <person name="Foster-Nyarko E."/>
            <person name="Jarju S."/>
            <person name="Secka A."/>
            <person name="Antonio M."/>
            <person name="Oren A."/>
            <person name="Chaudhuri R.R."/>
            <person name="La Ragione R."/>
            <person name="Hildebrand F."/>
            <person name="Pallen M.J."/>
        </authorList>
    </citation>
    <scope>NUCLEOTIDE SEQUENCE</scope>
    <source>
        <strain evidence="5">ChiBcec2-4451</strain>
    </source>
</reference>
<feature type="domain" description="HTH marR-type" evidence="4">
    <location>
        <begin position="14"/>
        <end position="150"/>
    </location>
</feature>
<dbReference type="InterPro" id="IPR036390">
    <property type="entry name" value="WH_DNA-bd_sf"/>
</dbReference>
<dbReference type="PANTHER" id="PTHR42756">
    <property type="entry name" value="TRANSCRIPTIONAL REGULATOR, MARR"/>
    <property type="match status" value="1"/>
</dbReference>